<evidence type="ECO:0000313" key="3">
    <source>
        <dbReference type="EMBL" id="KGE85262.1"/>
    </source>
</evidence>
<evidence type="ECO:0000313" key="4">
    <source>
        <dbReference type="Proteomes" id="UP000029736"/>
    </source>
</evidence>
<keyword evidence="4" id="KW-1185">Reference proteome</keyword>
<dbReference type="Pfam" id="PF18962">
    <property type="entry name" value="Por_Secre_tail"/>
    <property type="match status" value="1"/>
</dbReference>
<dbReference type="InterPro" id="IPR013766">
    <property type="entry name" value="Thioredoxin_domain"/>
</dbReference>
<dbReference type="PROSITE" id="PS51352">
    <property type="entry name" value="THIOREDOXIN_2"/>
    <property type="match status" value="1"/>
</dbReference>
<keyword evidence="1" id="KW-0732">Signal</keyword>
<feature type="chain" id="PRO_5001939754" description="Thioredoxin domain-containing protein" evidence="1">
    <location>
        <begin position="21"/>
        <end position="482"/>
    </location>
</feature>
<dbReference type="EMBL" id="JPOS01000090">
    <property type="protein sequence ID" value="KGE85262.1"/>
    <property type="molecule type" value="Genomic_DNA"/>
</dbReference>
<comment type="caution">
    <text evidence="3">The sequence shown here is derived from an EMBL/GenBank/DDBJ whole genome shotgun (WGS) entry which is preliminary data.</text>
</comment>
<feature type="signal peptide" evidence="1">
    <location>
        <begin position="1"/>
        <end position="20"/>
    </location>
</feature>
<dbReference type="InterPro" id="IPR000866">
    <property type="entry name" value="AhpC/TSA"/>
</dbReference>
<dbReference type="Proteomes" id="UP000029736">
    <property type="component" value="Unassembled WGS sequence"/>
</dbReference>
<evidence type="ECO:0000256" key="1">
    <source>
        <dbReference type="SAM" id="SignalP"/>
    </source>
</evidence>
<dbReference type="Pfam" id="PF00578">
    <property type="entry name" value="AhpC-TSA"/>
    <property type="match status" value="1"/>
</dbReference>
<name>A0A098S270_9BACT</name>
<dbReference type="STRING" id="1524460.IX84_27460"/>
<dbReference type="CDD" id="cd02966">
    <property type="entry name" value="TlpA_like_family"/>
    <property type="match status" value="1"/>
</dbReference>
<protein>
    <recommendedName>
        <fullName evidence="2">Thioredoxin domain-containing protein</fullName>
    </recommendedName>
</protein>
<proteinExistence type="predicted"/>
<dbReference type="Gene3D" id="3.40.30.10">
    <property type="entry name" value="Glutaredoxin"/>
    <property type="match status" value="1"/>
</dbReference>
<dbReference type="AlphaFoldDB" id="A0A098S270"/>
<gene>
    <name evidence="3" type="ORF">IX84_27460</name>
</gene>
<dbReference type="InterPro" id="IPR026444">
    <property type="entry name" value="Secre_tail"/>
</dbReference>
<dbReference type="GO" id="GO:0016209">
    <property type="term" value="F:antioxidant activity"/>
    <property type="evidence" value="ECO:0007669"/>
    <property type="project" value="InterPro"/>
</dbReference>
<sequence length="482" mass="52765">MKKHYLILLLSLITSFAGKAQLQPGDWATPFTLTDIYGNDHRLYDYLSEGKPVVMIISATWCAPCWNLHTSGVMEEVYETYGPDGSDEIMVLFIEGDPSTSYEQLTGQAWPSQGNWINGTPYPIIDVEDFQLQAAYGLLGYPTVVMICPDMQVKVPQMWSGINTWTVNYVVSQAFSCNDEPLLEQDAAIHTYEIGNSSCYDGFVSANLYNTGSEPLTAATIELRRDGELVDTYDWIGELPTGAEAPVLFENVDLQPGLNTFSLVLPSDDDDLSNNEVLVPFVKAPLVSVNLDLYIQSDSDAEDHNNRWQIVDENGNAVAEGTLANSTYEEVSLSLEAEGCYELRFYDEEGDGINEGGFILVLDEYGTSIADISNFQGTEVFVKFLAAANVSGTPNAEAVAGWSVFPNPTKDLVQVQYVLNESSPVQLNCINATGQALLTQEFTTLPSGTHQAAFDLSGLPVGLYQVQITTQDGTSTKSVVKQ</sequence>
<dbReference type="SUPFAM" id="SSF52833">
    <property type="entry name" value="Thioredoxin-like"/>
    <property type="match status" value="1"/>
</dbReference>
<organism evidence="3 4">
    <name type="scientific">Phaeodactylibacter xiamenensis</name>
    <dbReference type="NCBI Taxonomy" id="1524460"/>
    <lineage>
        <taxon>Bacteria</taxon>
        <taxon>Pseudomonadati</taxon>
        <taxon>Bacteroidota</taxon>
        <taxon>Saprospiria</taxon>
        <taxon>Saprospirales</taxon>
        <taxon>Haliscomenobacteraceae</taxon>
        <taxon>Phaeodactylibacter</taxon>
    </lineage>
</organism>
<reference evidence="3 4" key="1">
    <citation type="journal article" date="2014" name="Int. J. Syst. Evol. Microbiol.">
        <title>Phaeodactylibacter xiamenensis gen. nov., sp. nov., a member of the family Saprospiraceae isolated from the marine alga Phaeodactylum tricornutum.</title>
        <authorList>
            <person name="Chen Z.Jr."/>
            <person name="Lei X."/>
            <person name="Lai Q."/>
            <person name="Li Y."/>
            <person name="Zhang B."/>
            <person name="Zhang J."/>
            <person name="Zhang H."/>
            <person name="Yang L."/>
            <person name="Zheng W."/>
            <person name="Tian Y."/>
            <person name="Yu Z."/>
            <person name="Xu H.Jr."/>
            <person name="Zheng T."/>
        </authorList>
    </citation>
    <scope>NUCLEOTIDE SEQUENCE [LARGE SCALE GENOMIC DNA]</scope>
    <source>
        <strain evidence="3 4">KD52</strain>
    </source>
</reference>
<dbReference type="RefSeq" id="WP_044228199.1">
    <property type="nucleotide sequence ID" value="NZ_JBKAGJ010000004.1"/>
</dbReference>
<dbReference type="OrthoDB" id="6278496at2"/>
<feature type="domain" description="Thioredoxin" evidence="2">
    <location>
        <begin position="22"/>
        <end position="191"/>
    </location>
</feature>
<dbReference type="NCBIfam" id="TIGR04183">
    <property type="entry name" value="Por_Secre_tail"/>
    <property type="match status" value="1"/>
</dbReference>
<dbReference type="InterPro" id="IPR036249">
    <property type="entry name" value="Thioredoxin-like_sf"/>
</dbReference>
<evidence type="ECO:0000259" key="2">
    <source>
        <dbReference type="PROSITE" id="PS51352"/>
    </source>
</evidence>
<dbReference type="GO" id="GO:0016491">
    <property type="term" value="F:oxidoreductase activity"/>
    <property type="evidence" value="ECO:0007669"/>
    <property type="project" value="InterPro"/>
</dbReference>
<accession>A0A098S270</accession>